<dbReference type="Proteomes" id="UP000423158">
    <property type="component" value="Genome"/>
</dbReference>
<keyword evidence="3" id="KW-1185">Reference proteome</keyword>
<organism evidence="1 3">
    <name type="scientific">Abras virus</name>
    <dbReference type="NCBI Taxonomy" id="2303487"/>
    <lineage>
        <taxon>Viruses</taxon>
        <taxon>Riboviria</taxon>
        <taxon>Orthornavirae</taxon>
        <taxon>Negarnaviricota</taxon>
        <taxon>Polyploviricotina</taxon>
        <taxon>Bunyaviricetes</taxon>
        <taxon>Elliovirales</taxon>
        <taxon>Peribunyaviridae</taxon>
        <taxon>Orthobunyavirus</taxon>
        <taxon>Orthobunyavirus abrasense</taxon>
    </lineage>
</organism>
<reference evidence="1 3" key="1">
    <citation type="journal article" date="2018" name="Am. J. Trop. Med. Hyg.">
        <title>Genetic Characterization of the Patois Serogroup (Genus Orthobunyavirus; Family Peribunyaviridae) and Evidence That Estero Real Virus is a Member of the Genus Orthonairovirus.</title>
        <authorList>
            <person name="Aguilar P.V."/>
            <person name="Marciel de Souza W."/>
            <person name="Silvas J.A."/>
            <person name="Wood T."/>
            <person name="Widen S."/>
            <person name="Fumagalli M.J."/>
            <person name="Nunes M.R."/>
        </authorList>
    </citation>
    <scope>NUCLEOTIDE SEQUENCE [LARGE SCALE GENOMIC DNA]</scope>
    <source>
        <strain evidence="1">75V1183</strain>
    </source>
</reference>
<evidence type="ECO:0000313" key="2">
    <source>
        <dbReference type="EMBL" id="QLA47002.1"/>
    </source>
</evidence>
<protein>
    <submittedName>
        <fullName evidence="1">NSs</fullName>
    </submittedName>
</protein>
<sequence length="129" mass="14749">MEFSVTQQNTQTCHSLCLNLKTPKGKETFLNLSLETPTGSLTISMENFLTSLQLTNSSFQQKPLSLSSVRRKPQELHCAFEIGELRLSTTITQDWARLKFYRRTSLCIAFQVSLLDDFLTLPMEVTRRA</sequence>
<dbReference type="EMBL" id="MK896654">
    <property type="protein sequence ID" value="QLA47002.1"/>
    <property type="molecule type" value="Viral_cRNA"/>
</dbReference>
<dbReference type="KEGG" id="vg:80549347"/>
<dbReference type="GeneID" id="80549347"/>
<reference evidence="2" key="2">
    <citation type="submission" date="2019-05" db="EMBL/GenBank/DDBJ databases">
        <title>Genomic Characterization of 104 Bunyaviruses in the Families Peribunyaviridae, Nairoviridae, and Phenuiviridae.</title>
        <authorList>
            <person name="Kapuscinski M."/>
            <person name="Bergren N."/>
            <person name="Russell B."/>
            <person name="Lee J."/>
            <person name="Borland E."/>
            <person name="King D."/>
            <person name="Burkhalter K."/>
            <person name="Stenglein M."/>
            <person name="Kading R."/>
        </authorList>
    </citation>
    <scope>NUCLEOTIDE SEQUENCE</scope>
    <source>
        <strain evidence="2">75V1183</strain>
    </source>
</reference>
<name>A0A346JIW5_9VIRU</name>
<dbReference type="RefSeq" id="YP_010839565.1">
    <property type="nucleotide sequence ID" value="NC_077942.1"/>
</dbReference>
<evidence type="ECO:0000313" key="3">
    <source>
        <dbReference type="Proteomes" id="UP000423158"/>
    </source>
</evidence>
<evidence type="ECO:0000313" key="1">
    <source>
        <dbReference type="EMBL" id="AXP33548.1"/>
    </source>
</evidence>
<dbReference type="EMBL" id="MH017269">
    <property type="protein sequence ID" value="AXP33548.1"/>
    <property type="molecule type" value="Viral_cRNA"/>
</dbReference>
<accession>A0A346JIW5</accession>
<proteinExistence type="predicted"/>